<evidence type="ECO:0000256" key="2">
    <source>
        <dbReference type="PROSITE-ProRule" id="PRU01002"/>
    </source>
</evidence>
<dbReference type="Pfam" id="PF08879">
    <property type="entry name" value="WRC"/>
    <property type="match status" value="1"/>
</dbReference>
<dbReference type="InterPro" id="IPR014977">
    <property type="entry name" value="WRC_dom"/>
</dbReference>
<gene>
    <name evidence="5" type="ORF">NE237_004463</name>
</gene>
<dbReference type="PROSITE" id="PS51667">
    <property type="entry name" value="WRC"/>
    <property type="match status" value="1"/>
</dbReference>
<comment type="caution">
    <text evidence="5">The sequence shown here is derived from an EMBL/GenBank/DDBJ whole genome shotgun (WGS) entry which is preliminary data.</text>
</comment>
<dbReference type="Proteomes" id="UP001141806">
    <property type="component" value="Unassembled WGS sequence"/>
</dbReference>
<dbReference type="PANTHER" id="PTHR34122:SF1">
    <property type="entry name" value="EXPRESSED PROTEIN"/>
    <property type="match status" value="1"/>
</dbReference>
<evidence type="ECO:0000256" key="1">
    <source>
        <dbReference type="ARBA" id="ARBA00023242"/>
    </source>
</evidence>
<evidence type="ECO:0000313" key="5">
    <source>
        <dbReference type="EMBL" id="KAJ4971364.1"/>
    </source>
</evidence>
<evidence type="ECO:0000256" key="3">
    <source>
        <dbReference type="SAM" id="MobiDB-lite"/>
    </source>
</evidence>
<reference evidence="5" key="1">
    <citation type="journal article" date="2023" name="Plant J.">
        <title>The genome of the king protea, Protea cynaroides.</title>
        <authorList>
            <person name="Chang J."/>
            <person name="Duong T.A."/>
            <person name="Schoeman C."/>
            <person name="Ma X."/>
            <person name="Roodt D."/>
            <person name="Barker N."/>
            <person name="Li Z."/>
            <person name="Van de Peer Y."/>
            <person name="Mizrachi E."/>
        </authorList>
    </citation>
    <scope>NUCLEOTIDE SEQUENCE</scope>
    <source>
        <tissue evidence="5">Young leaves</tissue>
    </source>
</reference>
<dbReference type="EMBL" id="JAMYWD010000005">
    <property type="protein sequence ID" value="KAJ4971364.1"/>
    <property type="molecule type" value="Genomic_DNA"/>
</dbReference>
<feature type="compositionally biased region" description="Polar residues" evidence="3">
    <location>
        <begin position="83"/>
        <end position="92"/>
    </location>
</feature>
<feature type="compositionally biased region" description="Polar residues" evidence="3">
    <location>
        <begin position="53"/>
        <end position="69"/>
    </location>
</feature>
<feature type="compositionally biased region" description="Acidic residues" evidence="3">
    <location>
        <begin position="326"/>
        <end position="338"/>
    </location>
</feature>
<feature type="region of interest" description="Disordered" evidence="3">
    <location>
        <begin position="247"/>
        <end position="269"/>
    </location>
</feature>
<evidence type="ECO:0000313" key="6">
    <source>
        <dbReference type="Proteomes" id="UP001141806"/>
    </source>
</evidence>
<accession>A0A9Q0KJH4</accession>
<evidence type="ECO:0000259" key="4">
    <source>
        <dbReference type="PROSITE" id="PS51667"/>
    </source>
</evidence>
<feature type="region of interest" description="Disordered" evidence="3">
    <location>
        <begin position="1"/>
        <end position="112"/>
    </location>
</feature>
<feature type="compositionally biased region" description="Basic and acidic residues" evidence="3">
    <location>
        <begin position="32"/>
        <end position="51"/>
    </location>
</feature>
<sequence length="382" mass="42749">MRIRKRPVPLPFSSLCPTTPPDPQSHKLPSSSEDRRELDNKAGLDAAEVKAKGSQSQTEEPNLGFPSSVTEEERTHLDDDQLLSYTWSNPSSALPPPKLDENHRPQPRPSSDLQLTIIRVNDGWICSDGVVCGGVEQQKKTRHESCCICPSTRTQANYDLQTEEHTKAKGWRVLINNNSRNASSLGGRTAGEIGVNGVLSSSSNQVERWCEEEKAFPLKKRRGSFNHKAIDKEKKMRSILKITTNQKWVQPHEDGGDDDEGEGRNRGVEMEGSRCSRINGRGWRCCQKTLMGYSLCEHHLGKGRIRSSSSIDELNKPRWLPSSSVENDEEDNLLEEKEEEKPLMSEKKRKKIGMVKARSISILLSQTNNRTSVVNGNNGGII</sequence>
<comment type="caution">
    <text evidence="2">Lacks conserved residue(s) required for the propagation of feature annotation.</text>
</comment>
<dbReference type="AlphaFoldDB" id="A0A9Q0KJH4"/>
<keyword evidence="1" id="KW-0539">Nucleus</keyword>
<protein>
    <recommendedName>
        <fullName evidence="4">WRC domain-containing protein</fullName>
    </recommendedName>
</protein>
<keyword evidence="6" id="KW-1185">Reference proteome</keyword>
<feature type="region of interest" description="Disordered" evidence="3">
    <location>
        <begin position="314"/>
        <end position="347"/>
    </location>
</feature>
<organism evidence="5 6">
    <name type="scientific">Protea cynaroides</name>
    <dbReference type="NCBI Taxonomy" id="273540"/>
    <lineage>
        <taxon>Eukaryota</taxon>
        <taxon>Viridiplantae</taxon>
        <taxon>Streptophyta</taxon>
        <taxon>Embryophyta</taxon>
        <taxon>Tracheophyta</taxon>
        <taxon>Spermatophyta</taxon>
        <taxon>Magnoliopsida</taxon>
        <taxon>Proteales</taxon>
        <taxon>Proteaceae</taxon>
        <taxon>Protea</taxon>
    </lineage>
</organism>
<feature type="domain" description="WRC" evidence="4">
    <location>
        <begin position="269"/>
        <end position="313"/>
    </location>
</feature>
<name>A0A9Q0KJH4_9MAGN</name>
<proteinExistence type="predicted"/>
<dbReference type="PANTHER" id="PTHR34122">
    <property type="entry name" value="EXPRESSED PROTEIN-RELATED"/>
    <property type="match status" value="1"/>
</dbReference>
<dbReference type="OrthoDB" id="686202at2759"/>